<reference evidence="2 3" key="1">
    <citation type="submission" date="2014-02" db="EMBL/GenBank/DDBJ databases">
        <title>Single nucleus genome sequencing reveals high similarity among nuclei of an endomycorrhizal fungus.</title>
        <authorList>
            <person name="Lin K."/>
            <person name="Geurts R."/>
            <person name="Zhang Z."/>
            <person name="Limpens E."/>
            <person name="Saunders D.G."/>
            <person name="Mu D."/>
            <person name="Pang E."/>
            <person name="Cao H."/>
            <person name="Cha H."/>
            <person name="Lin T."/>
            <person name="Zhou Q."/>
            <person name="Shang Y."/>
            <person name="Li Y."/>
            <person name="Ivanov S."/>
            <person name="Sharma T."/>
            <person name="Velzen R.V."/>
            <person name="Ruijter N.D."/>
            <person name="Aanen D.K."/>
            <person name="Win J."/>
            <person name="Kamoun S."/>
            <person name="Bisseling T."/>
            <person name="Huang S."/>
        </authorList>
    </citation>
    <scope>NUCLEOTIDE SEQUENCE [LARGE SCALE GENOMIC DNA]</scope>
    <source>
        <strain evidence="3">DAOM197198w</strain>
    </source>
</reference>
<evidence type="ECO:0000256" key="1">
    <source>
        <dbReference type="SAM" id="MobiDB-lite"/>
    </source>
</evidence>
<sequence length="178" mass="20037">MTKYHKFQQKGVGDLRGGRNENLTHDDRHLTTSNNRLGGSMQTPPLPSYNQVDLQQQPKGSPPSTPLSLMWQKEPANEKEKNVAMGQSLQPEKPKVKDVQTPLIQELVDFSLFENDHECPIAPLTPKSLSNSPLIPLMPAKPRPIIYESFEDSDNEDPIYDTTGFFPPLSSIERKSQN</sequence>
<dbReference type="OrthoDB" id="2307640at2759"/>
<feature type="compositionally biased region" description="Polar residues" evidence="1">
    <location>
        <begin position="31"/>
        <end position="59"/>
    </location>
</feature>
<dbReference type="HOGENOM" id="CLU_1511393_0_0_1"/>
<gene>
    <name evidence="2" type="ORF">RirG_251410</name>
</gene>
<accession>A0A015IF61</accession>
<organism evidence="2 3">
    <name type="scientific">Rhizophagus irregularis (strain DAOM 197198w)</name>
    <name type="common">Glomus intraradices</name>
    <dbReference type="NCBI Taxonomy" id="1432141"/>
    <lineage>
        <taxon>Eukaryota</taxon>
        <taxon>Fungi</taxon>
        <taxon>Fungi incertae sedis</taxon>
        <taxon>Mucoromycota</taxon>
        <taxon>Glomeromycotina</taxon>
        <taxon>Glomeromycetes</taxon>
        <taxon>Glomerales</taxon>
        <taxon>Glomeraceae</taxon>
        <taxon>Rhizophagus</taxon>
    </lineage>
</organism>
<keyword evidence="3" id="KW-1185">Reference proteome</keyword>
<proteinExistence type="predicted"/>
<feature type="region of interest" description="Disordered" evidence="1">
    <location>
        <begin position="1"/>
        <end position="98"/>
    </location>
</feature>
<evidence type="ECO:0000313" key="3">
    <source>
        <dbReference type="Proteomes" id="UP000022910"/>
    </source>
</evidence>
<dbReference type="EMBL" id="JEMT01029261">
    <property type="protein sequence ID" value="EXX52620.1"/>
    <property type="molecule type" value="Genomic_DNA"/>
</dbReference>
<name>A0A015IF61_RHIIW</name>
<dbReference type="AlphaFoldDB" id="A0A015IF61"/>
<feature type="compositionally biased region" description="Basic and acidic residues" evidence="1">
    <location>
        <begin position="16"/>
        <end position="30"/>
    </location>
</feature>
<comment type="caution">
    <text evidence="2">The sequence shown here is derived from an EMBL/GenBank/DDBJ whole genome shotgun (WGS) entry which is preliminary data.</text>
</comment>
<feature type="region of interest" description="Disordered" evidence="1">
    <location>
        <begin position="152"/>
        <end position="178"/>
    </location>
</feature>
<evidence type="ECO:0000313" key="2">
    <source>
        <dbReference type="EMBL" id="EXX52620.1"/>
    </source>
</evidence>
<dbReference type="Proteomes" id="UP000022910">
    <property type="component" value="Unassembled WGS sequence"/>
</dbReference>
<protein>
    <submittedName>
        <fullName evidence="2">Uncharacterized protein</fullName>
    </submittedName>
</protein>